<dbReference type="GO" id="GO:0009097">
    <property type="term" value="P:isoleucine biosynthetic process"/>
    <property type="evidence" value="ECO:0007669"/>
    <property type="project" value="UniProtKB-UniPathway"/>
</dbReference>
<dbReference type="Gene3D" id="3.30.470.10">
    <property type="match status" value="1"/>
</dbReference>
<evidence type="ECO:0000313" key="19">
    <source>
        <dbReference type="EMBL" id="HEE18282.1"/>
    </source>
</evidence>
<dbReference type="InterPro" id="IPR033939">
    <property type="entry name" value="BCAT_family"/>
</dbReference>
<dbReference type="NCBIfam" id="NF005146">
    <property type="entry name" value="PRK06606.1"/>
    <property type="match status" value="1"/>
</dbReference>
<dbReference type="GO" id="GO:0005829">
    <property type="term" value="C:cytosol"/>
    <property type="evidence" value="ECO:0007669"/>
    <property type="project" value="TreeGrafter"/>
</dbReference>
<sequence length="309" mass="35311">MGLEETKSRFIWMNGNYVPWEEAKIHICSHVIHYGTGVFEGLRCYKTPKGPAVFRLADHTNRLFNSAKIYRMEIPFTREQINQATVELIKKNELDECYIRPIVYRGYKELGVNPFGCPVDVALITWKWGKYLGPEALEQGVDVMVSSWNRMAPNTFPAMSKTCANYMNSQLIKMEALTYGFVEGIALDVFGFVSEGSGENLFVVRNGVIYTPPLHATILPGITRDTIITLARELGYEVRETMMLREMLYLADEIFFTGSAAEVTPIRSVDRITIGNGKCGPVTRRLQQEFFAIIELKREDRYGWLTFVR</sequence>
<comment type="caution">
    <text evidence="18">The sequence shown here is derived from an EMBL/GenBank/DDBJ whole genome shotgun (WGS) entry which is preliminary data.</text>
</comment>
<evidence type="ECO:0000256" key="8">
    <source>
        <dbReference type="ARBA" id="ARBA00022605"/>
    </source>
</evidence>
<keyword evidence="11 17" id="KW-0100">Branched-chain amino acid biosynthesis</keyword>
<dbReference type="PROSITE" id="PS00770">
    <property type="entry name" value="AA_TRANSFER_CLASS_4"/>
    <property type="match status" value="1"/>
</dbReference>
<evidence type="ECO:0000256" key="15">
    <source>
        <dbReference type="RuleBase" id="RU004106"/>
    </source>
</evidence>
<dbReference type="Gene3D" id="3.20.10.10">
    <property type="entry name" value="D-amino Acid Aminotransferase, subunit A, domain 2"/>
    <property type="match status" value="1"/>
</dbReference>
<dbReference type="AlphaFoldDB" id="A0A7C1NPV5"/>
<evidence type="ECO:0000313" key="18">
    <source>
        <dbReference type="EMBL" id="HEA87536.1"/>
    </source>
</evidence>
<dbReference type="PANTHER" id="PTHR42743">
    <property type="entry name" value="AMINO-ACID AMINOTRANSFERASE"/>
    <property type="match status" value="1"/>
</dbReference>
<evidence type="ECO:0000256" key="9">
    <source>
        <dbReference type="ARBA" id="ARBA00022679"/>
    </source>
</evidence>
<comment type="function">
    <text evidence="2 17">Acts on leucine, isoleucine and valine.</text>
</comment>
<evidence type="ECO:0000256" key="7">
    <source>
        <dbReference type="ARBA" id="ARBA00022576"/>
    </source>
</evidence>
<dbReference type="InterPro" id="IPR043131">
    <property type="entry name" value="BCAT-like_N"/>
</dbReference>
<dbReference type="UniPathway" id="UPA00047">
    <property type="reaction ID" value="UER00058"/>
</dbReference>
<comment type="pathway">
    <text evidence="5 17">Amino-acid biosynthesis; L-leucine biosynthesis; L-leucine from 3-methyl-2-oxobutanoate: step 4/4.</text>
</comment>
<evidence type="ECO:0000256" key="10">
    <source>
        <dbReference type="ARBA" id="ARBA00022898"/>
    </source>
</evidence>
<dbReference type="InterPro" id="IPR050571">
    <property type="entry name" value="Class-IV_PLP-Dep_Aminotrnsfr"/>
</dbReference>
<comment type="catalytic activity">
    <reaction evidence="12 17">
        <text>L-valine + 2-oxoglutarate = 3-methyl-2-oxobutanoate + L-glutamate</text>
        <dbReference type="Rhea" id="RHEA:24813"/>
        <dbReference type="ChEBI" id="CHEBI:11851"/>
        <dbReference type="ChEBI" id="CHEBI:16810"/>
        <dbReference type="ChEBI" id="CHEBI:29985"/>
        <dbReference type="ChEBI" id="CHEBI:57762"/>
        <dbReference type="EC" id="2.6.1.42"/>
    </reaction>
</comment>
<gene>
    <name evidence="17" type="primary">ilvE</name>
    <name evidence="19" type="ORF">ENP62_01875</name>
    <name evidence="18" type="ORF">ENP94_05950</name>
    <name evidence="20" type="ORF">ENS16_00505</name>
</gene>
<dbReference type="EC" id="2.6.1.42" evidence="17"/>
<comment type="cofactor">
    <cofactor evidence="1 16">
        <name>pyridoxal 5'-phosphate</name>
        <dbReference type="ChEBI" id="CHEBI:597326"/>
    </cofactor>
</comment>
<dbReference type="InterPro" id="IPR001544">
    <property type="entry name" value="Aminotrans_IV"/>
</dbReference>
<dbReference type="UniPathway" id="UPA00048">
    <property type="reaction ID" value="UER00073"/>
</dbReference>
<evidence type="ECO:0000256" key="1">
    <source>
        <dbReference type="ARBA" id="ARBA00001933"/>
    </source>
</evidence>
<evidence type="ECO:0000256" key="6">
    <source>
        <dbReference type="ARBA" id="ARBA00009320"/>
    </source>
</evidence>
<protein>
    <recommendedName>
        <fullName evidence="17">Branched-chain-amino-acid aminotransferase</fullName>
        <shortName evidence="17">BCAT</shortName>
        <ecNumber evidence="17">2.6.1.42</ecNumber>
    </recommendedName>
</protein>
<evidence type="ECO:0000313" key="20">
    <source>
        <dbReference type="EMBL" id="HFJ53161.1"/>
    </source>
</evidence>
<dbReference type="GO" id="GO:0009098">
    <property type="term" value="P:L-leucine biosynthetic process"/>
    <property type="evidence" value="ECO:0007669"/>
    <property type="project" value="UniProtKB-UniPathway"/>
</dbReference>
<dbReference type="FunFam" id="3.20.10.10:FF:000001">
    <property type="entry name" value="Branched-chain-amino-acid aminotransferase"/>
    <property type="match status" value="1"/>
</dbReference>
<keyword evidence="9 17" id="KW-0808">Transferase</keyword>
<dbReference type="InterPro" id="IPR005785">
    <property type="entry name" value="B_amino_transI"/>
</dbReference>
<dbReference type="EMBL" id="DSKA01000139">
    <property type="protein sequence ID" value="HEE18282.1"/>
    <property type="molecule type" value="Genomic_DNA"/>
</dbReference>
<dbReference type="PANTHER" id="PTHR42743:SF11">
    <property type="entry name" value="AMINODEOXYCHORISMATE LYASE"/>
    <property type="match status" value="1"/>
</dbReference>
<dbReference type="InterPro" id="IPR043132">
    <property type="entry name" value="BCAT-like_C"/>
</dbReference>
<dbReference type="GO" id="GO:0004084">
    <property type="term" value="F:branched-chain-amino-acid transaminase activity"/>
    <property type="evidence" value="ECO:0007669"/>
    <property type="project" value="UniProtKB-EC"/>
</dbReference>
<dbReference type="GO" id="GO:0009099">
    <property type="term" value="P:L-valine biosynthetic process"/>
    <property type="evidence" value="ECO:0007669"/>
    <property type="project" value="UniProtKB-UniPathway"/>
</dbReference>
<keyword evidence="7 17" id="KW-0032">Aminotransferase</keyword>
<accession>A0A7C1NPV5</accession>
<comment type="similarity">
    <text evidence="6 15">Belongs to the class-IV pyridoxal-phosphate-dependent aminotransferase family.</text>
</comment>
<evidence type="ECO:0000256" key="4">
    <source>
        <dbReference type="ARBA" id="ARBA00004931"/>
    </source>
</evidence>
<comment type="pathway">
    <text evidence="3 17">Amino-acid biosynthesis; L-isoleucine biosynthesis; L-isoleucine from 2-oxobutanoate: step 4/4.</text>
</comment>
<dbReference type="EMBL" id="DSLG01000007">
    <property type="protein sequence ID" value="HEA87536.1"/>
    <property type="molecule type" value="Genomic_DNA"/>
</dbReference>
<evidence type="ECO:0000256" key="3">
    <source>
        <dbReference type="ARBA" id="ARBA00004824"/>
    </source>
</evidence>
<dbReference type="CDD" id="cd01557">
    <property type="entry name" value="BCAT_beta_family"/>
    <property type="match status" value="1"/>
</dbReference>
<evidence type="ECO:0000256" key="2">
    <source>
        <dbReference type="ARBA" id="ARBA00003109"/>
    </source>
</evidence>
<dbReference type="EMBL" id="DSTU01000001">
    <property type="protein sequence ID" value="HFJ53161.1"/>
    <property type="molecule type" value="Genomic_DNA"/>
</dbReference>
<dbReference type="InterPro" id="IPR018300">
    <property type="entry name" value="Aminotrans_IV_CS"/>
</dbReference>
<keyword evidence="10 16" id="KW-0663">Pyridoxal phosphate</keyword>
<evidence type="ECO:0000256" key="16">
    <source>
        <dbReference type="RuleBase" id="RU004516"/>
    </source>
</evidence>
<proteinExistence type="inferred from homology"/>
<dbReference type="NCBIfam" id="TIGR01122">
    <property type="entry name" value="ilvE_I"/>
    <property type="match status" value="1"/>
</dbReference>
<evidence type="ECO:0000256" key="12">
    <source>
        <dbReference type="ARBA" id="ARBA00048212"/>
    </source>
</evidence>
<name>A0A7C1NPV5_UNCW3</name>
<comment type="catalytic activity">
    <reaction evidence="13 17">
        <text>L-isoleucine + 2-oxoglutarate = (S)-3-methyl-2-oxopentanoate + L-glutamate</text>
        <dbReference type="Rhea" id="RHEA:24801"/>
        <dbReference type="ChEBI" id="CHEBI:16810"/>
        <dbReference type="ChEBI" id="CHEBI:29985"/>
        <dbReference type="ChEBI" id="CHEBI:35146"/>
        <dbReference type="ChEBI" id="CHEBI:58045"/>
        <dbReference type="EC" id="2.6.1.42"/>
    </reaction>
</comment>
<reference evidence="18" key="1">
    <citation type="journal article" date="2020" name="mSystems">
        <title>Genome- and Community-Level Interaction Insights into Carbon Utilization and Element Cycling Functions of Hydrothermarchaeota in Hydrothermal Sediment.</title>
        <authorList>
            <person name="Zhou Z."/>
            <person name="Liu Y."/>
            <person name="Xu W."/>
            <person name="Pan J."/>
            <person name="Luo Z.H."/>
            <person name="Li M."/>
        </authorList>
    </citation>
    <scope>NUCLEOTIDE SEQUENCE [LARGE SCALE GENOMIC DNA]</scope>
    <source>
        <strain evidence="19">SpSt-236</strain>
        <strain evidence="18">SpSt-265</strain>
        <strain evidence="20">SpSt-465</strain>
    </source>
</reference>
<comment type="pathway">
    <text evidence="4 17">Amino-acid biosynthesis; L-valine biosynthesis; L-valine from pyruvate: step 4/4.</text>
</comment>
<dbReference type="InterPro" id="IPR036038">
    <property type="entry name" value="Aminotransferase-like"/>
</dbReference>
<evidence type="ECO:0000256" key="13">
    <source>
        <dbReference type="ARBA" id="ARBA00048798"/>
    </source>
</evidence>
<keyword evidence="8 17" id="KW-0028">Amino-acid biosynthesis</keyword>
<evidence type="ECO:0000256" key="14">
    <source>
        <dbReference type="ARBA" id="ARBA00049229"/>
    </source>
</evidence>
<evidence type="ECO:0000256" key="11">
    <source>
        <dbReference type="ARBA" id="ARBA00023304"/>
    </source>
</evidence>
<dbReference type="SUPFAM" id="SSF56752">
    <property type="entry name" value="D-aminoacid aminotransferase-like PLP-dependent enzymes"/>
    <property type="match status" value="1"/>
</dbReference>
<evidence type="ECO:0000256" key="5">
    <source>
        <dbReference type="ARBA" id="ARBA00005072"/>
    </source>
</evidence>
<dbReference type="UniPathway" id="UPA00049">
    <property type="reaction ID" value="UER00062"/>
</dbReference>
<dbReference type="Pfam" id="PF01063">
    <property type="entry name" value="Aminotran_4"/>
    <property type="match status" value="1"/>
</dbReference>
<organism evidence="18">
    <name type="scientific">candidate division WOR-3 bacterium</name>
    <dbReference type="NCBI Taxonomy" id="2052148"/>
    <lineage>
        <taxon>Bacteria</taxon>
        <taxon>Bacteria division WOR-3</taxon>
    </lineage>
</organism>
<comment type="catalytic activity">
    <reaction evidence="14 17">
        <text>L-leucine + 2-oxoglutarate = 4-methyl-2-oxopentanoate + L-glutamate</text>
        <dbReference type="Rhea" id="RHEA:18321"/>
        <dbReference type="ChEBI" id="CHEBI:16810"/>
        <dbReference type="ChEBI" id="CHEBI:17865"/>
        <dbReference type="ChEBI" id="CHEBI:29985"/>
        <dbReference type="ChEBI" id="CHEBI:57427"/>
        <dbReference type="EC" id="2.6.1.42"/>
    </reaction>
</comment>
<evidence type="ECO:0000256" key="17">
    <source>
        <dbReference type="RuleBase" id="RU364094"/>
    </source>
</evidence>